<organism evidence="1 2">
    <name type="scientific">Sarocladium strictum</name>
    <name type="common">Black bundle disease fungus</name>
    <name type="synonym">Acremonium strictum</name>
    <dbReference type="NCBI Taxonomy" id="5046"/>
    <lineage>
        <taxon>Eukaryota</taxon>
        <taxon>Fungi</taxon>
        <taxon>Dikarya</taxon>
        <taxon>Ascomycota</taxon>
        <taxon>Pezizomycotina</taxon>
        <taxon>Sordariomycetes</taxon>
        <taxon>Hypocreomycetidae</taxon>
        <taxon>Hypocreales</taxon>
        <taxon>Sarocladiaceae</taxon>
        <taxon>Sarocladium</taxon>
    </lineage>
</organism>
<dbReference type="EMBL" id="JAPDFR010000005">
    <property type="protein sequence ID" value="KAK0386315.1"/>
    <property type="molecule type" value="Genomic_DNA"/>
</dbReference>
<name>A0AA39L705_SARSR</name>
<protein>
    <submittedName>
        <fullName evidence="1">Uncharacterized protein</fullName>
    </submittedName>
</protein>
<sequence length="142" mass="15728">MARHSLPSPDAQSSAIEKLTNFLTALESHPSWKPVSRNETATPSHRTLFFLWDFANRSRYILSELENIKEGKQVAHPEQIPKQEGDPKQRAEACFADVVSRSVMVEKLVTTPAVLPSMGVEAVDFGDDVKRAAKEVNVALKG</sequence>
<gene>
    <name evidence="1" type="ORF">NLU13_6152</name>
</gene>
<evidence type="ECO:0000313" key="2">
    <source>
        <dbReference type="Proteomes" id="UP001175261"/>
    </source>
</evidence>
<dbReference type="Proteomes" id="UP001175261">
    <property type="component" value="Unassembled WGS sequence"/>
</dbReference>
<dbReference type="AlphaFoldDB" id="A0AA39L705"/>
<accession>A0AA39L705</accession>
<evidence type="ECO:0000313" key="1">
    <source>
        <dbReference type="EMBL" id="KAK0386315.1"/>
    </source>
</evidence>
<keyword evidence="2" id="KW-1185">Reference proteome</keyword>
<reference evidence="1" key="1">
    <citation type="submission" date="2022-10" db="EMBL/GenBank/DDBJ databases">
        <title>Determination and structural analysis of whole genome sequence of Sarocladium strictum F4-1.</title>
        <authorList>
            <person name="Hu L."/>
            <person name="Jiang Y."/>
        </authorList>
    </citation>
    <scope>NUCLEOTIDE SEQUENCE</scope>
    <source>
        <strain evidence="1">F4-1</strain>
    </source>
</reference>
<comment type="caution">
    <text evidence="1">The sequence shown here is derived from an EMBL/GenBank/DDBJ whole genome shotgun (WGS) entry which is preliminary data.</text>
</comment>
<proteinExistence type="predicted"/>